<keyword evidence="2" id="KW-1185">Reference proteome</keyword>
<dbReference type="Proteomes" id="UP001597419">
    <property type="component" value="Unassembled WGS sequence"/>
</dbReference>
<dbReference type="RefSeq" id="WP_345391306.1">
    <property type="nucleotide sequence ID" value="NZ_BAABHG010000004.1"/>
</dbReference>
<organism evidence="1 2">
    <name type="scientific">Amycolatopsis samaneae</name>
    <dbReference type="NCBI Taxonomy" id="664691"/>
    <lineage>
        <taxon>Bacteria</taxon>
        <taxon>Bacillati</taxon>
        <taxon>Actinomycetota</taxon>
        <taxon>Actinomycetes</taxon>
        <taxon>Pseudonocardiales</taxon>
        <taxon>Pseudonocardiaceae</taxon>
        <taxon>Amycolatopsis</taxon>
    </lineage>
</organism>
<protein>
    <submittedName>
        <fullName evidence="1">Uncharacterized protein</fullName>
    </submittedName>
</protein>
<proteinExistence type="predicted"/>
<name>A0ABW5GME0_9PSEU</name>
<comment type="caution">
    <text evidence="1">The sequence shown here is derived from an EMBL/GenBank/DDBJ whole genome shotgun (WGS) entry which is preliminary data.</text>
</comment>
<gene>
    <name evidence="1" type="ORF">ACFSYJ_25615</name>
</gene>
<reference evidence="2" key="1">
    <citation type="journal article" date="2019" name="Int. J. Syst. Evol. Microbiol.">
        <title>The Global Catalogue of Microorganisms (GCM) 10K type strain sequencing project: providing services to taxonomists for standard genome sequencing and annotation.</title>
        <authorList>
            <consortium name="The Broad Institute Genomics Platform"/>
            <consortium name="The Broad Institute Genome Sequencing Center for Infectious Disease"/>
            <person name="Wu L."/>
            <person name="Ma J."/>
        </authorList>
    </citation>
    <scope>NUCLEOTIDE SEQUENCE [LARGE SCALE GENOMIC DNA]</scope>
    <source>
        <strain evidence="2">CGMCC 4.7643</strain>
    </source>
</reference>
<dbReference type="EMBL" id="JBHUKU010000014">
    <property type="protein sequence ID" value="MFD2462010.1"/>
    <property type="molecule type" value="Genomic_DNA"/>
</dbReference>
<evidence type="ECO:0000313" key="1">
    <source>
        <dbReference type="EMBL" id="MFD2462010.1"/>
    </source>
</evidence>
<sequence length="41" mass="4675">MVAHEPMGRRPAYRFGKCFPLDADEEVHMSKLNQTNARPCA</sequence>
<evidence type="ECO:0000313" key="2">
    <source>
        <dbReference type="Proteomes" id="UP001597419"/>
    </source>
</evidence>
<accession>A0ABW5GME0</accession>